<reference evidence="18" key="2">
    <citation type="journal article" date="2007" name="Science">
        <title>Draft genome sequence of the sexually transmitted pathogen Trichomonas vaginalis.</title>
        <authorList>
            <person name="Carlton J.M."/>
            <person name="Hirt R.P."/>
            <person name="Silva J.C."/>
            <person name="Delcher A.L."/>
            <person name="Schatz M."/>
            <person name="Zhao Q."/>
            <person name="Wortman J.R."/>
            <person name="Bidwell S.L."/>
            <person name="Alsmark U.C.M."/>
            <person name="Besteiro S."/>
            <person name="Sicheritz-Ponten T."/>
            <person name="Noel C.J."/>
            <person name="Dacks J.B."/>
            <person name="Foster P.G."/>
            <person name="Simillion C."/>
            <person name="Van de Peer Y."/>
            <person name="Miranda-Saavedra D."/>
            <person name="Barton G.J."/>
            <person name="Westrop G.D."/>
            <person name="Mueller S."/>
            <person name="Dessi D."/>
            <person name="Fiori P.L."/>
            <person name="Ren Q."/>
            <person name="Paulsen I."/>
            <person name="Zhang H."/>
            <person name="Bastida-Corcuera F.D."/>
            <person name="Simoes-Barbosa A."/>
            <person name="Brown M.T."/>
            <person name="Hayes R.D."/>
            <person name="Mukherjee M."/>
            <person name="Okumura C.Y."/>
            <person name="Schneider R."/>
            <person name="Smith A.J."/>
            <person name="Vanacova S."/>
            <person name="Villalvazo M."/>
            <person name="Haas B.J."/>
            <person name="Pertea M."/>
            <person name="Feldblyum T.V."/>
            <person name="Utterback T.R."/>
            <person name="Shu C.L."/>
            <person name="Osoegawa K."/>
            <person name="de Jong P.J."/>
            <person name="Hrdy I."/>
            <person name="Horvathova L."/>
            <person name="Zubacova Z."/>
            <person name="Dolezal P."/>
            <person name="Malik S.B."/>
            <person name="Logsdon J.M. Jr."/>
            <person name="Henze K."/>
            <person name="Gupta A."/>
            <person name="Wang C.C."/>
            <person name="Dunne R.L."/>
            <person name="Upcroft J.A."/>
            <person name="Upcroft P."/>
            <person name="White O."/>
            <person name="Salzberg S.L."/>
            <person name="Tang P."/>
            <person name="Chiu C.-H."/>
            <person name="Lee Y.-S."/>
            <person name="Embley T.M."/>
            <person name="Coombs G.H."/>
            <person name="Mottram J.C."/>
            <person name="Tachezy J."/>
            <person name="Fraser-Liggett C.M."/>
            <person name="Johnson P.J."/>
        </authorList>
    </citation>
    <scope>NUCLEOTIDE SEQUENCE [LARGE SCALE GENOMIC DNA]</scope>
    <source>
        <strain evidence="18">G3</strain>
    </source>
</reference>
<keyword evidence="4" id="KW-0808">Transferase</keyword>
<sequence length="269" mass="28157">MYLYLGGKGQDQDKTIPNQTPTQGGWNFGGNGGVEYTSETGFAENGAGGGGAVDIRLEYIDINKDKPDQNILKKSIESRIIVAGSGGGASSGEEFPLGKIDGFPGGNISAISNGIYVLGGSQTSGTLGIGHNGRSSSKNEGASGGCGSGYRGGINKLPSSSNEGYFQIGGTGGSSYVSGHFGCISPSHQNDIVANNQNSIHESGYKFINTKMISGQEKMPSPFNDSFIFGNIGNGIGRITFLYAYIQTCVIFKSNYYLYMFLFTAISTT</sequence>
<dbReference type="Pfam" id="PF12810">
    <property type="entry name" value="ALK_LTK_GRD"/>
    <property type="match status" value="1"/>
</dbReference>
<feature type="region of interest" description="Disordered" evidence="16">
    <location>
        <begin position="1"/>
        <end position="31"/>
    </location>
</feature>
<evidence type="ECO:0000256" key="13">
    <source>
        <dbReference type="ARBA" id="ARBA00023157"/>
    </source>
</evidence>
<dbReference type="EC" id="2.7.10.1" evidence="2"/>
<keyword evidence="5" id="KW-0812">Transmembrane</keyword>
<evidence type="ECO:0000256" key="3">
    <source>
        <dbReference type="ARBA" id="ARBA00022475"/>
    </source>
</evidence>
<keyword evidence="6" id="KW-0732">Signal</keyword>
<evidence type="ECO:0000256" key="11">
    <source>
        <dbReference type="ARBA" id="ARBA00023136"/>
    </source>
</evidence>
<keyword evidence="3" id="KW-1003">Cell membrane</keyword>
<evidence type="ECO:0000313" key="18">
    <source>
        <dbReference type="EMBL" id="EAX93621.1"/>
    </source>
</evidence>
<evidence type="ECO:0000256" key="9">
    <source>
        <dbReference type="ARBA" id="ARBA00022840"/>
    </source>
</evidence>
<dbReference type="GO" id="GO:0005524">
    <property type="term" value="F:ATP binding"/>
    <property type="evidence" value="ECO:0007669"/>
    <property type="project" value="UniProtKB-KW"/>
</dbReference>
<keyword evidence="13" id="KW-1015">Disulfide bond</keyword>
<dbReference type="InterPro" id="IPR055163">
    <property type="entry name" value="ALK/LTK-like_GRD"/>
</dbReference>
<dbReference type="EMBL" id="DS113901">
    <property type="protein sequence ID" value="EAX93621.1"/>
    <property type="molecule type" value="Genomic_DNA"/>
</dbReference>
<dbReference type="VEuPathDB" id="TrichDB:TVAGG3_0795470"/>
<evidence type="ECO:0000256" key="15">
    <source>
        <dbReference type="ARBA" id="ARBA00023180"/>
    </source>
</evidence>
<dbReference type="GO" id="GO:0005886">
    <property type="term" value="C:plasma membrane"/>
    <property type="evidence" value="ECO:0007669"/>
    <property type="project" value="UniProtKB-SubCell"/>
</dbReference>
<evidence type="ECO:0000256" key="10">
    <source>
        <dbReference type="ARBA" id="ARBA00022989"/>
    </source>
</evidence>
<evidence type="ECO:0000256" key="7">
    <source>
        <dbReference type="ARBA" id="ARBA00022741"/>
    </source>
</evidence>
<accession>A2FN93</accession>
<evidence type="ECO:0000259" key="17">
    <source>
        <dbReference type="Pfam" id="PF12810"/>
    </source>
</evidence>
<dbReference type="InParanoid" id="A2FN93"/>
<evidence type="ECO:0000313" key="19">
    <source>
        <dbReference type="Proteomes" id="UP000001542"/>
    </source>
</evidence>
<dbReference type="GO" id="GO:0004714">
    <property type="term" value="F:transmembrane receptor protein tyrosine kinase activity"/>
    <property type="evidence" value="ECO:0007669"/>
    <property type="project" value="UniProtKB-EC"/>
</dbReference>
<dbReference type="VEuPathDB" id="TrichDB:TVAG_336070"/>
<gene>
    <name evidence="18" type="ORF">TVAG_336070</name>
</gene>
<name>A2FN93_TRIV3</name>
<organism evidence="18 19">
    <name type="scientific">Trichomonas vaginalis (strain ATCC PRA-98 / G3)</name>
    <dbReference type="NCBI Taxonomy" id="412133"/>
    <lineage>
        <taxon>Eukaryota</taxon>
        <taxon>Metamonada</taxon>
        <taxon>Parabasalia</taxon>
        <taxon>Trichomonadida</taxon>
        <taxon>Trichomonadidae</taxon>
        <taxon>Trichomonas</taxon>
    </lineage>
</organism>
<keyword evidence="11" id="KW-0472">Membrane</keyword>
<dbReference type="Proteomes" id="UP000001542">
    <property type="component" value="Unassembled WGS sequence"/>
</dbReference>
<dbReference type="RefSeq" id="XP_001306551.1">
    <property type="nucleotide sequence ID" value="XM_001306550.1"/>
</dbReference>
<comment type="subcellular location">
    <subcellularLocation>
        <location evidence="1">Cell membrane</location>
        <topology evidence="1">Single-pass type I membrane protein</topology>
    </subcellularLocation>
</comment>
<keyword evidence="9" id="KW-0067">ATP-binding</keyword>
<evidence type="ECO:0000256" key="12">
    <source>
        <dbReference type="ARBA" id="ARBA00023137"/>
    </source>
</evidence>
<evidence type="ECO:0000256" key="1">
    <source>
        <dbReference type="ARBA" id="ARBA00004251"/>
    </source>
</evidence>
<dbReference type="KEGG" id="tva:4751342"/>
<proteinExistence type="predicted"/>
<keyword evidence="14" id="KW-0675">Receptor</keyword>
<keyword evidence="10" id="KW-1133">Transmembrane helix</keyword>
<evidence type="ECO:0000256" key="14">
    <source>
        <dbReference type="ARBA" id="ARBA00023170"/>
    </source>
</evidence>
<keyword evidence="8" id="KW-0418">Kinase</keyword>
<evidence type="ECO:0000256" key="2">
    <source>
        <dbReference type="ARBA" id="ARBA00011902"/>
    </source>
</evidence>
<evidence type="ECO:0000256" key="16">
    <source>
        <dbReference type="SAM" id="MobiDB-lite"/>
    </source>
</evidence>
<feature type="domain" description="ALK/LTK-like glycine-rich" evidence="17">
    <location>
        <begin position="1"/>
        <end position="242"/>
    </location>
</feature>
<keyword evidence="19" id="KW-1185">Reference proteome</keyword>
<keyword evidence="15" id="KW-0325">Glycoprotein</keyword>
<protein>
    <recommendedName>
        <fullName evidence="2">receptor protein-tyrosine kinase</fullName>
        <ecNumber evidence="2">2.7.10.1</ecNumber>
    </recommendedName>
</protein>
<reference evidence="18" key="1">
    <citation type="submission" date="2006-10" db="EMBL/GenBank/DDBJ databases">
        <authorList>
            <person name="Amadeo P."/>
            <person name="Zhao Q."/>
            <person name="Wortman J."/>
            <person name="Fraser-Liggett C."/>
            <person name="Carlton J."/>
        </authorList>
    </citation>
    <scope>NUCLEOTIDE SEQUENCE</scope>
    <source>
        <strain evidence="18">G3</strain>
    </source>
</reference>
<keyword evidence="7" id="KW-0547">Nucleotide-binding</keyword>
<evidence type="ECO:0000256" key="8">
    <source>
        <dbReference type="ARBA" id="ARBA00022777"/>
    </source>
</evidence>
<evidence type="ECO:0000256" key="6">
    <source>
        <dbReference type="ARBA" id="ARBA00022729"/>
    </source>
</evidence>
<dbReference type="AlphaFoldDB" id="A2FN93"/>
<evidence type="ECO:0000256" key="4">
    <source>
        <dbReference type="ARBA" id="ARBA00022679"/>
    </source>
</evidence>
<keyword evidence="12" id="KW-0829">Tyrosine-protein kinase</keyword>
<evidence type="ECO:0000256" key="5">
    <source>
        <dbReference type="ARBA" id="ARBA00022692"/>
    </source>
</evidence>